<dbReference type="STRING" id="717774.Marme_0424"/>
<dbReference type="Proteomes" id="UP000001062">
    <property type="component" value="Chromosome"/>
</dbReference>
<name>F2JYU8_MARM1</name>
<accession>F2JYU8</accession>
<dbReference type="HOGENOM" id="CLU_1852797_0_0_6"/>
<keyword evidence="2" id="KW-1185">Reference proteome</keyword>
<dbReference type="KEGG" id="mme:Marme_0424"/>
<dbReference type="Pfam" id="PF05932">
    <property type="entry name" value="CesT"/>
    <property type="match status" value="1"/>
</dbReference>
<dbReference type="SUPFAM" id="SSF69635">
    <property type="entry name" value="Type III secretory system chaperone-like"/>
    <property type="match status" value="1"/>
</dbReference>
<evidence type="ECO:0000313" key="2">
    <source>
        <dbReference type="Proteomes" id="UP000001062"/>
    </source>
</evidence>
<dbReference type="PATRIC" id="fig|717774.3.peg.436"/>
<dbReference type="RefSeq" id="WP_013659629.1">
    <property type="nucleotide sequence ID" value="NC_015276.1"/>
</dbReference>
<proteinExistence type="predicted"/>
<evidence type="ECO:0000313" key="1">
    <source>
        <dbReference type="EMBL" id="ADZ89723.1"/>
    </source>
</evidence>
<dbReference type="AlphaFoldDB" id="F2JYU8"/>
<organism evidence="1 2">
    <name type="scientific">Marinomonas mediterranea (strain ATCC 700492 / JCM 21426 / NBRC 103028 / MMB-1)</name>
    <dbReference type="NCBI Taxonomy" id="717774"/>
    <lineage>
        <taxon>Bacteria</taxon>
        <taxon>Pseudomonadati</taxon>
        <taxon>Pseudomonadota</taxon>
        <taxon>Gammaproteobacteria</taxon>
        <taxon>Oceanospirillales</taxon>
        <taxon>Oceanospirillaceae</taxon>
        <taxon>Marinomonas</taxon>
    </lineage>
</organism>
<dbReference type="EMBL" id="CP002583">
    <property type="protein sequence ID" value="ADZ89723.1"/>
    <property type="molecule type" value="Genomic_DNA"/>
</dbReference>
<gene>
    <name evidence="1" type="ordered locus">Marme_0424</name>
</gene>
<sequence>MSILTQELTSTLANTSCTQEQIATLIQQGFSQLIRNEDQTLDIVYSQASHALCCLYPLISIDPLVDTHLFEFALQLNLLPSFNLAAGIAYDPSQKLLYLQYLYQIQNAPISLDDSLTELDTLAFQVKSALKQQQSSMH</sequence>
<dbReference type="InterPro" id="IPR010261">
    <property type="entry name" value="Tir_chaperone"/>
</dbReference>
<reference evidence="1 2" key="1">
    <citation type="journal article" date="2012" name="Stand. Genomic Sci.">
        <title>Complete genome sequence of the melanogenic marine bacterium Marinomonas mediterranea type strain (MMB-1(T)).</title>
        <authorList>
            <person name="Lucas-Elio P."/>
            <person name="Goodwin L."/>
            <person name="Woyke T."/>
            <person name="Pitluck S."/>
            <person name="Nolan M."/>
            <person name="Kyrpides N.C."/>
            <person name="Detter J.C."/>
            <person name="Copeland A."/>
            <person name="Teshima H."/>
            <person name="Bruce D."/>
            <person name="Detter C."/>
            <person name="Tapia R."/>
            <person name="Han S."/>
            <person name="Land M.L."/>
            <person name="Ivanova N."/>
            <person name="Mikhailova N."/>
            <person name="Johnston A.W."/>
            <person name="Sanchez-Amat A."/>
        </authorList>
    </citation>
    <scope>NUCLEOTIDE SEQUENCE [LARGE SCALE GENOMIC DNA]</scope>
    <source>
        <strain evidence="2">ATCC 700492 / JCM 21426 / NBRC 103028 / MMB-1</strain>
    </source>
</reference>
<protein>
    <submittedName>
        <fullName evidence="1">Uncharacterized protein</fullName>
    </submittedName>
</protein>
<dbReference type="GO" id="GO:0030254">
    <property type="term" value="P:protein secretion by the type III secretion system"/>
    <property type="evidence" value="ECO:0007669"/>
    <property type="project" value="InterPro"/>
</dbReference>